<dbReference type="KEGG" id="ruv:EC9_39130"/>
<organism evidence="3 4">
    <name type="scientific">Rosistilla ulvae</name>
    <dbReference type="NCBI Taxonomy" id="1930277"/>
    <lineage>
        <taxon>Bacteria</taxon>
        <taxon>Pseudomonadati</taxon>
        <taxon>Planctomycetota</taxon>
        <taxon>Planctomycetia</taxon>
        <taxon>Pirellulales</taxon>
        <taxon>Pirellulaceae</taxon>
        <taxon>Rosistilla</taxon>
    </lineage>
</organism>
<gene>
    <name evidence="3" type="ORF">EC9_39130</name>
</gene>
<feature type="region of interest" description="Disordered" evidence="1">
    <location>
        <begin position="16"/>
        <end position="35"/>
    </location>
</feature>
<feature type="domain" description="DUF4332" evidence="2">
    <location>
        <begin position="55"/>
        <end position="170"/>
    </location>
</feature>
<keyword evidence="4" id="KW-1185">Reference proteome</keyword>
<dbReference type="InterPro" id="IPR025567">
    <property type="entry name" value="DUF4332"/>
</dbReference>
<evidence type="ECO:0000313" key="4">
    <source>
        <dbReference type="Proteomes" id="UP000319557"/>
    </source>
</evidence>
<dbReference type="AlphaFoldDB" id="A0A517M4A9"/>
<reference evidence="3 4" key="1">
    <citation type="submission" date="2019-02" db="EMBL/GenBank/DDBJ databases">
        <title>Deep-cultivation of Planctomycetes and their phenomic and genomic characterization uncovers novel biology.</title>
        <authorList>
            <person name="Wiegand S."/>
            <person name="Jogler M."/>
            <person name="Boedeker C."/>
            <person name="Pinto D."/>
            <person name="Vollmers J."/>
            <person name="Rivas-Marin E."/>
            <person name="Kohn T."/>
            <person name="Peeters S.H."/>
            <person name="Heuer A."/>
            <person name="Rast P."/>
            <person name="Oberbeckmann S."/>
            <person name="Bunk B."/>
            <person name="Jeske O."/>
            <person name="Meyerdierks A."/>
            <person name="Storesund J.E."/>
            <person name="Kallscheuer N."/>
            <person name="Luecker S."/>
            <person name="Lage O.M."/>
            <person name="Pohl T."/>
            <person name="Merkel B.J."/>
            <person name="Hornburger P."/>
            <person name="Mueller R.-W."/>
            <person name="Bruemmer F."/>
            <person name="Labrenz M."/>
            <person name="Spormann A.M."/>
            <person name="Op den Camp H."/>
            <person name="Overmann J."/>
            <person name="Amann R."/>
            <person name="Jetten M.S.M."/>
            <person name="Mascher T."/>
            <person name="Medema M.H."/>
            <person name="Devos D.P."/>
            <person name="Kaster A.-K."/>
            <person name="Ovreas L."/>
            <person name="Rohde M."/>
            <person name="Galperin M.Y."/>
            <person name="Jogler C."/>
        </authorList>
    </citation>
    <scope>NUCLEOTIDE SEQUENCE [LARGE SCALE GENOMIC DNA]</scope>
    <source>
        <strain evidence="3 4">EC9</strain>
    </source>
</reference>
<dbReference type="RefSeq" id="WP_145347601.1">
    <property type="nucleotide sequence ID" value="NZ_CP036261.1"/>
</dbReference>
<name>A0A517M4A9_9BACT</name>
<protein>
    <recommendedName>
        <fullName evidence="2">DUF4332 domain-containing protein</fullName>
    </recommendedName>
</protein>
<dbReference type="Pfam" id="PF14229">
    <property type="entry name" value="DUF4332"/>
    <property type="match status" value="1"/>
</dbReference>
<evidence type="ECO:0000256" key="1">
    <source>
        <dbReference type="SAM" id="MobiDB-lite"/>
    </source>
</evidence>
<proteinExistence type="predicted"/>
<evidence type="ECO:0000259" key="2">
    <source>
        <dbReference type="Pfam" id="PF14229"/>
    </source>
</evidence>
<feature type="region of interest" description="Disordered" evidence="1">
    <location>
        <begin position="175"/>
        <end position="197"/>
    </location>
</feature>
<dbReference type="Proteomes" id="UP000319557">
    <property type="component" value="Chromosome"/>
</dbReference>
<accession>A0A517M4A9</accession>
<sequence>MRNFIAKWFRKPDQSVAPQRAEAAPIQRSKPRTARQRRMEASLASLRLLPPSLVRQLESHGLVSVKDLLNLNLTEWASERGLSKSHQSQLRTVRRAIRMAMSLRVMHPRDAYLLIAIHRRSPEDVASDSPRHLFRDLERFALSSRGRALMRRIDFPSIDRVSTWITAAQDHQFSHLATSQSGGSSDLQTTSHGTLSR</sequence>
<evidence type="ECO:0000313" key="3">
    <source>
        <dbReference type="EMBL" id="QDS89713.1"/>
    </source>
</evidence>
<dbReference type="EMBL" id="CP036261">
    <property type="protein sequence ID" value="QDS89713.1"/>
    <property type="molecule type" value="Genomic_DNA"/>
</dbReference>
<dbReference type="OrthoDB" id="263385at2"/>